<name>A0A8S5P6F7_9CAUD</name>
<protein>
    <submittedName>
        <fullName evidence="1">Uncharacterized protein</fullName>
    </submittedName>
</protein>
<dbReference type="EMBL" id="BK015347">
    <property type="protein sequence ID" value="DAE02578.1"/>
    <property type="molecule type" value="Genomic_DNA"/>
</dbReference>
<reference evidence="1" key="1">
    <citation type="journal article" date="2021" name="Proc. Natl. Acad. Sci. U.S.A.">
        <title>A Catalog of Tens of Thousands of Viruses from Human Metagenomes Reveals Hidden Associations with Chronic Diseases.</title>
        <authorList>
            <person name="Tisza M.J."/>
            <person name="Buck C.B."/>
        </authorList>
    </citation>
    <scope>NUCLEOTIDE SEQUENCE</scope>
    <source>
        <strain evidence="1">CtmYS12</strain>
    </source>
</reference>
<accession>A0A8S5P6F7</accession>
<organism evidence="1">
    <name type="scientific">Siphoviridae sp. ctmYS12</name>
    <dbReference type="NCBI Taxonomy" id="2825652"/>
    <lineage>
        <taxon>Viruses</taxon>
        <taxon>Duplodnaviria</taxon>
        <taxon>Heunggongvirae</taxon>
        <taxon>Uroviricota</taxon>
        <taxon>Caudoviricetes</taxon>
    </lineage>
</organism>
<proteinExistence type="predicted"/>
<evidence type="ECO:0000313" key="1">
    <source>
        <dbReference type="EMBL" id="DAE02578.1"/>
    </source>
</evidence>
<sequence length="68" mass="7984">MVCKCGGKLMSCDQVHTPGNKIIRKRKCRECGKFSYSVELIVDYNDKVKRVWNMNHRKAKPKEEVKKI</sequence>